<dbReference type="STRING" id="1850246.LPB138_08795"/>
<dbReference type="OrthoDB" id="1003953at2"/>
<keyword evidence="1" id="KW-0472">Membrane</keyword>
<protein>
    <submittedName>
        <fullName evidence="2">General secretion pathway protein GspG</fullName>
    </submittedName>
</protein>
<dbReference type="InterPro" id="IPR012902">
    <property type="entry name" value="N_methyl_site"/>
</dbReference>
<keyword evidence="3" id="KW-1185">Reference proteome</keyword>
<dbReference type="Gene3D" id="3.30.700.10">
    <property type="entry name" value="Glycoprotein, Type 4 Pilin"/>
    <property type="match status" value="1"/>
</dbReference>
<proteinExistence type="predicted"/>
<dbReference type="SUPFAM" id="SSF54523">
    <property type="entry name" value="Pili subunits"/>
    <property type="match status" value="1"/>
</dbReference>
<dbReference type="NCBIfam" id="TIGR02532">
    <property type="entry name" value="IV_pilin_GFxxxE"/>
    <property type="match status" value="1"/>
</dbReference>
<dbReference type="RefSeq" id="WP_070236931.1">
    <property type="nucleotide sequence ID" value="NZ_CP017478.1"/>
</dbReference>
<reference evidence="2 3" key="1">
    <citation type="submission" date="2016-10" db="EMBL/GenBank/DDBJ databases">
        <title>Lutibacter sp. LPB0138, isolated from marine gastropod.</title>
        <authorList>
            <person name="Kim E."/>
            <person name="Yi H."/>
        </authorList>
    </citation>
    <scope>NUCLEOTIDE SEQUENCE [LARGE SCALE GENOMIC DNA]</scope>
    <source>
        <strain evidence="2 3">LPB0138</strain>
    </source>
</reference>
<feature type="transmembrane region" description="Helical" evidence="1">
    <location>
        <begin position="20"/>
        <end position="41"/>
    </location>
</feature>
<evidence type="ECO:0000313" key="3">
    <source>
        <dbReference type="Proteomes" id="UP000176050"/>
    </source>
</evidence>
<keyword evidence="1" id="KW-0812">Transmembrane</keyword>
<dbReference type="AlphaFoldDB" id="A0A1D8P868"/>
<dbReference type="Proteomes" id="UP000176050">
    <property type="component" value="Chromosome"/>
</dbReference>
<accession>A0A1D8P868</accession>
<sequence>MKNKSLLFKKIPSYNLQELMVTLVIIGILVLIALPALMPLISRAKSVEAQNQLKHLFNTERQYFYMHSKYSSNIDDIDFEVPKTVNENGTANYNYEILEATSNTFKARATAIADFDGDGVYNVWEIDQDQNLKEVVKD</sequence>
<dbReference type="EMBL" id="CP017478">
    <property type="protein sequence ID" value="AOW20767.1"/>
    <property type="molecule type" value="Genomic_DNA"/>
</dbReference>
<evidence type="ECO:0000256" key="1">
    <source>
        <dbReference type="SAM" id="Phobius"/>
    </source>
</evidence>
<keyword evidence="1" id="KW-1133">Transmembrane helix</keyword>
<gene>
    <name evidence="2" type="ORF">LPB138_08795</name>
</gene>
<name>A0A1D8P868_9FLAO</name>
<dbReference type="KEGG" id="lul:LPB138_08795"/>
<dbReference type="InterPro" id="IPR045584">
    <property type="entry name" value="Pilin-like"/>
</dbReference>
<evidence type="ECO:0000313" key="2">
    <source>
        <dbReference type="EMBL" id="AOW20767.1"/>
    </source>
</evidence>
<organism evidence="2 3">
    <name type="scientific">Urechidicola croceus</name>
    <dbReference type="NCBI Taxonomy" id="1850246"/>
    <lineage>
        <taxon>Bacteria</taxon>
        <taxon>Pseudomonadati</taxon>
        <taxon>Bacteroidota</taxon>
        <taxon>Flavobacteriia</taxon>
        <taxon>Flavobacteriales</taxon>
        <taxon>Flavobacteriaceae</taxon>
        <taxon>Urechidicola</taxon>
    </lineage>
</organism>